<evidence type="ECO:0000313" key="1">
    <source>
        <dbReference type="Proteomes" id="UP000887574"/>
    </source>
</evidence>
<accession>A0A915E8E0</accession>
<dbReference type="WBParaSite" id="jg3153">
    <property type="protein sequence ID" value="jg3153"/>
    <property type="gene ID" value="jg3153"/>
</dbReference>
<evidence type="ECO:0000313" key="2">
    <source>
        <dbReference type="WBParaSite" id="jg3153"/>
    </source>
</evidence>
<dbReference type="Proteomes" id="UP000887574">
    <property type="component" value="Unplaced"/>
</dbReference>
<reference evidence="2" key="1">
    <citation type="submission" date="2022-11" db="UniProtKB">
        <authorList>
            <consortium name="WormBaseParasite"/>
        </authorList>
    </citation>
    <scope>IDENTIFICATION</scope>
</reference>
<protein>
    <submittedName>
        <fullName evidence="2">Uncharacterized protein</fullName>
    </submittedName>
</protein>
<name>A0A915E8E0_9BILA</name>
<organism evidence="1 2">
    <name type="scientific">Ditylenchus dipsaci</name>
    <dbReference type="NCBI Taxonomy" id="166011"/>
    <lineage>
        <taxon>Eukaryota</taxon>
        <taxon>Metazoa</taxon>
        <taxon>Ecdysozoa</taxon>
        <taxon>Nematoda</taxon>
        <taxon>Chromadorea</taxon>
        <taxon>Rhabditida</taxon>
        <taxon>Tylenchina</taxon>
        <taxon>Tylenchomorpha</taxon>
        <taxon>Sphaerularioidea</taxon>
        <taxon>Anguinidae</taxon>
        <taxon>Anguininae</taxon>
        <taxon>Ditylenchus</taxon>
    </lineage>
</organism>
<sequence>MNDANSSSSGSNLISAYSKKMMLQTDSRDSSCSFAPMRPFDDHCVESPSNQLPDTFDFNGFRKYVRSDQTELRELAAKNCGIAIACVQGGELNGISSGHDNYREYVTLLEELLSDIDDVQVAALQEMKEVHSRFRENFPSLYEMANSRLTTCIIQCLDFSTKVQTGAIDTITTLLEENLFTQVIKILWLLRRILYWHIEHHFYFIIGHWRVQLGHMRLNVAKKEKPQLLRIHWRLLRPGEMRVRQMIGAGFLFSHCRTSFSVHVCPTARRDFVRDGRDRS</sequence>
<dbReference type="AlphaFoldDB" id="A0A915E8E0"/>
<proteinExistence type="predicted"/>
<keyword evidence="1" id="KW-1185">Reference proteome</keyword>